<keyword evidence="1" id="KW-0863">Zinc-finger</keyword>
<dbReference type="PROSITE" id="PS00028">
    <property type="entry name" value="ZINC_FINGER_C2H2_1"/>
    <property type="match status" value="1"/>
</dbReference>
<accession>A0A5E4QES8</accession>
<evidence type="ECO:0000259" key="2">
    <source>
        <dbReference type="PROSITE" id="PS50157"/>
    </source>
</evidence>
<keyword evidence="1" id="KW-0862">Zinc</keyword>
<protein>
    <recommendedName>
        <fullName evidence="2">C2H2-type domain-containing protein</fullName>
    </recommendedName>
</protein>
<keyword evidence="4" id="KW-1185">Reference proteome</keyword>
<organism evidence="3 4">
    <name type="scientific">Leptidea sinapis</name>
    <dbReference type="NCBI Taxonomy" id="189913"/>
    <lineage>
        <taxon>Eukaryota</taxon>
        <taxon>Metazoa</taxon>
        <taxon>Ecdysozoa</taxon>
        <taxon>Arthropoda</taxon>
        <taxon>Hexapoda</taxon>
        <taxon>Insecta</taxon>
        <taxon>Pterygota</taxon>
        <taxon>Neoptera</taxon>
        <taxon>Endopterygota</taxon>
        <taxon>Lepidoptera</taxon>
        <taxon>Glossata</taxon>
        <taxon>Ditrysia</taxon>
        <taxon>Papilionoidea</taxon>
        <taxon>Pieridae</taxon>
        <taxon>Dismorphiinae</taxon>
        <taxon>Leptidea</taxon>
    </lineage>
</organism>
<name>A0A5E4QES8_9NEOP</name>
<keyword evidence="1" id="KW-0479">Metal-binding</keyword>
<evidence type="ECO:0000313" key="3">
    <source>
        <dbReference type="EMBL" id="VVC95570.1"/>
    </source>
</evidence>
<gene>
    <name evidence="3" type="ORF">LSINAPIS_LOCUS7256</name>
</gene>
<dbReference type="Gene3D" id="3.30.160.60">
    <property type="entry name" value="Classic Zinc Finger"/>
    <property type="match status" value="1"/>
</dbReference>
<dbReference type="InterPro" id="IPR013087">
    <property type="entry name" value="Znf_C2H2_type"/>
</dbReference>
<dbReference type="Proteomes" id="UP000324832">
    <property type="component" value="Unassembled WGS sequence"/>
</dbReference>
<evidence type="ECO:0000313" key="4">
    <source>
        <dbReference type="Proteomes" id="UP000324832"/>
    </source>
</evidence>
<dbReference type="EMBL" id="FZQP02002338">
    <property type="protein sequence ID" value="VVC95570.1"/>
    <property type="molecule type" value="Genomic_DNA"/>
</dbReference>
<dbReference type="AlphaFoldDB" id="A0A5E4QES8"/>
<dbReference type="PROSITE" id="PS50157">
    <property type="entry name" value="ZINC_FINGER_C2H2_2"/>
    <property type="match status" value="1"/>
</dbReference>
<reference evidence="3 4" key="1">
    <citation type="submission" date="2017-07" db="EMBL/GenBank/DDBJ databases">
        <authorList>
            <person name="Talla V."/>
            <person name="Backstrom N."/>
        </authorList>
    </citation>
    <scope>NUCLEOTIDE SEQUENCE [LARGE SCALE GENOMIC DNA]</scope>
</reference>
<feature type="domain" description="C2H2-type" evidence="2">
    <location>
        <begin position="27"/>
        <end position="55"/>
    </location>
</feature>
<dbReference type="GO" id="GO:0008270">
    <property type="term" value="F:zinc ion binding"/>
    <property type="evidence" value="ECO:0007669"/>
    <property type="project" value="UniProtKB-KW"/>
</dbReference>
<proteinExistence type="predicted"/>
<sequence length="96" mass="10660">MRGNIPANCVTLHRAREHNKWHNGATFDCKICGARFAKSTSHLTHMRLQHPTDNSCEICGESSTLIICDGCGSSFKNKDAIKRSHGNQTLRLPAVR</sequence>
<evidence type="ECO:0000256" key="1">
    <source>
        <dbReference type="PROSITE-ProRule" id="PRU00042"/>
    </source>
</evidence>